<protein>
    <submittedName>
        <fullName evidence="3">Secreted protein</fullName>
    </submittedName>
</protein>
<dbReference type="AlphaFoldDB" id="A0A183EIL0"/>
<dbReference type="EMBL" id="UYRT01091179">
    <property type="protein sequence ID" value="VDN36852.1"/>
    <property type="molecule type" value="Genomic_DNA"/>
</dbReference>
<organism evidence="3">
    <name type="scientific">Gongylonema pulchrum</name>
    <dbReference type="NCBI Taxonomy" id="637853"/>
    <lineage>
        <taxon>Eukaryota</taxon>
        <taxon>Metazoa</taxon>
        <taxon>Ecdysozoa</taxon>
        <taxon>Nematoda</taxon>
        <taxon>Chromadorea</taxon>
        <taxon>Rhabditida</taxon>
        <taxon>Spirurina</taxon>
        <taxon>Spiruromorpha</taxon>
        <taxon>Spiruroidea</taxon>
        <taxon>Gongylonematidae</taxon>
        <taxon>Gongylonema</taxon>
    </lineage>
</organism>
<dbReference type="Proteomes" id="UP000271098">
    <property type="component" value="Unassembled WGS sequence"/>
</dbReference>
<reference evidence="1 2" key="2">
    <citation type="submission" date="2018-11" db="EMBL/GenBank/DDBJ databases">
        <authorList>
            <consortium name="Pathogen Informatics"/>
        </authorList>
    </citation>
    <scope>NUCLEOTIDE SEQUENCE [LARGE SCALE GENOMIC DNA]</scope>
</reference>
<accession>A0A183EIL0</accession>
<evidence type="ECO:0000313" key="3">
    <source>
        <dbReference type="WBParaSite" id="GPUH_0002082601-mRNA-1"/>
    </source>
</evidence>
<evidence type="ECO:0000313" key="2">
    <source>
        <dbReference type="Proteomes" id="UP000271098"/>
    </source>
</evidence>
<reference evidence="3" key="1">
    <citation type="submission" date="2016-06" db="UniProtKB">
        <authorList>
            <consortium name="WormBaseParasite"/>
        </authorList>
    </citation>
    <scope>IDENTIFICATION</scope>
</reference>
<gene>
    <name evidence="1" type="ORF">GPUH_LOCUS20802</name>
</gene>
<dbReference type="WBParaSite" id="GPUH_0002082601-mRNA-1">
    <property type="protein sequence ID" value="GPUH_0002082601-mRNA-1"/>
    <property type="gene ID" value="GPUH_0002082601"/>
</dbReference>
<evidence type="ECO:0000313" key="1">
    <source>
        <dbReference type="EMBL" id="VDN36852.1"/>
    </source>
</evidence>
<proteinExistence type="predicted"/>
<sequence length="70" mass="7852">MKVVRTTTVAFSGGIKNSFLRFFLIAEANPTTHRPNAARETTLSHVTTQSKMSLLCQHQFVKVPMKFLAD</sequence>
<name>A0A183EIL0_9BILA</name>
<keyword evidence="2" id="KW-1185">Reference proteome</keyword>